<gene>
    <name evidence="7" type="ORF">Asi03nite_53270</name>
</gene>
<dbReference type="Gene3D" id="1.10.1040.10">
    <property type="entry name" value="N-(1-d-carboxylethyl)-l-norvaline Dehydrogenase, domain 2"/>
    <property type="match status" value="1"/>
</dbReference>
<organism evidence="7 8">
    <name type="scientific">Actinoplanes siamensis</name>
    <dbReference type="NCBI Taxonomy" id="1223317"/>
    <lineage>
        <taxon>Bacteria</taxon>
        <taxon>Bacillati</taxon>
        <taxon>Actinomycetota</taxon>
        <taxon>Actinomycetes</taxon>
        <taxon>Micromonosporales</taxon>
        <taxon>Micromonosporaceae</taxon>
        <taxon>Actinoplanes</taxon>
    </lineage>
</organism>
<evidence type="ECO:0000256" key="1">
    <source>
        <dbReference type="ARBA" id="ARBA00009080"/>
    </source>
</evidence>
<dbReference type="InterPro" id="IPR008927">
    <property type="entry name" value="6-PGluconate_DH-like_C_sf"/>
</dbReference>
<dbReference type="InterPro" id="IPR036291">
    <property type="entry name" value="NAD(P)-bd_dom_sf"/>
</dbReference>
<name>A0A919NAX9_9ACTN</name>
<evidence type="ECO:0000259" key="5">
    <source>
        <dbReference type="Pfam" id="PF03446"/>
    </source>
</evidence>
<feature type="domain" description="6-phosphogluconate dehydrogenase NADP-binding" evidence="5">
    <location>
        <begin position="1"/>
        <end position="146"/>
    </location>
</feature>
<evidence type="ECO:0000313" key="7">
    <source>
        <dbReference type="EMBL" id="GIF07789.1"/>
    </source>
</evidence>
<dbReference type="PANTHER" id="PTHR43580">
    <property type="entry name" value="OXIDOREDUCTASE GLYR1-RELATED"/>
    <property type="match status" value="1"/>
</dbReference>
<evidence type="ECO:0000256" key="2">
    <source>
        <dbReference type="ARBA" id="ARBA00023002"/>
    </source>
</evidence>
<reference evidence="7" key="1">
    <citation type="submission" date="2021-01" db="EMBL/GenBank/DDBJ databases">
        <title>Whole genome shotgun sequence of Actinoplanes siamensis NBRC 109076.</title>
        <authorList>
            <person name="Komaki H."/>
            <person name="Tamura T."/>
        </authorList>
    </citation>
    <scope>NUCLEOTIDE SEQUENCE</scope>
    <source>
        <strain evidence="7">NBRC 109076</strain>
    </source>
</reference>
<evidence type="ECO:0000256" key="3">
    <source>
        <dbReference type="ARBA" id="ARBA00023027"/>
    </source>
</evidence>
<dbReference type="InterPro" id="IPR013328">
    <property type="entry name" value="6PGD_dom2"/>
</dbReference>
<dbReference type="Pfam" id="PF03446">
    <property type="entry name" value="NAD_binding_2"/>
    <property type="match status" value="1"/>
</dbReference>
<comment type="caution">
    <text evidence="7">The sequence shown here is derived from an EMBL/GenBank/DDBJ whole genome shotgun (WGS) entry which is preliminary data.</text>
</comment>
<dbReference type="Pfam" id="PF14833">
    <property type="entry name" value="NAD_binding_11"/>
    <property type="match status" value="1"/>
</dbReference>
<accession>A0A919NAX9</accession>
<comment type="similarity">
    <text evidence="1">Belongs to the HIBADH-related family.</text>
</comment>
<keyword evidence="2" id="KW-0560">Oxidoreductase</keyword>
<dbReference type="InterPro" id="IPR015815">
    <property type="entry name" value="HIBADH-related"/>
</dbReference>
<dbReference type="SUPFAM" id="SSF48179">
    <property type="entry name" value="6-phosphogluconate dehydrogenase C-terminal domain-like"/>
    <property type="match status" value="1"/>
</dbReference>
<keyword evidence="3" id="KW-0520">NAD</keyword>
<dbReference type="PIRSF" id="PIRSF000103">
    <property type="entry name" value="HIBADH"/>
    <property type="match status" value="1"/>
</dbReference>
<feature type="active site" evidence="4">
    <location>
        <position position="156"/>
    </location>
</feature>
<keyword evidence="8" id="KW-1185">Reference proteome</keyword>
<dbReference type="AlphaFoldDB" id="A0A919NAX9"/>
<feature type="domain" description="3-hydroxyisobutyrate dehydrogenase-like NAD-binding" evidence="6">
    <location>
        <begin position="152"/>
        <end position="270"/>
    </location>
</feature>
<protein>
    <submittedName>
        <fullName evidence="7">Dehydrogenase</fullName>
    </submittedName>
</protein>
<dbReference type="EMBL" id="BOMW01000054">
    <property type="protein sequence ID" value="GIF07789.1"/>
    <property type="molecule type" value="Genomic_DNA"/>
</dbReference>
<dbReference type="InterPro" id="IPR051265">
    <property type="entry name" value="HIBADH-related_NP60_sf"/>
</dbReference>
<dbReference type="Proteomes" id="UP000629619">
    <property type="component" value="Unassembled WGS sequence"/>
</dbReference>
<dbReference type="InterPro" id="IPR029154">
    <property type="entry name" value="HIBADH-like_NADP-bd"/>
</dbReference>
<evidence type="ECO:0000313" key="8">
    <source>
        <dbReference type="Proteomes" id="UP000629619"/>
    </source>
</evidence>
<dbReference type="GO" id="GO:0051287">
    <property type="term" value="F:NAD binding"/>
    <property type="evidence" value="ECO:0007669"/>
    <property type="project" value="InterPro"/>
</dbReference>
<dbReference type="SUPFAM" id="SSF51735">
    <property type="entry name" value="NAD(P)-binding Rossmann-fold domains"/>
    <property type="match status" value="1"/>
</dbReference>
<dbReference type="Gene3D" id="3.40.50.720">
    <property type="entry name" value="NAD(P)-binding Rossmann-like Domain"/>
    <property type="match status" value="1"/>
</dbReference>
<dbReference type="GO" id="GO:0050661">
    <property type="term" value="F:NADP binding"/>
    <property type="evidence" value="ECO:0007669"/>
    <property type="project" value="InterPro"/>
</dbReference>
<dbReference type="GO" id="GO:0016491">
    <property type="term" value="F:oxidoreductase activity"/>
    <property type="evidence" value="ECO:0007669"/>
    <property type="project" value="UniProtKB-KW"/>
</dbReference>
<dbReference type="InterPro" id="IPR006115">
    <property type="entry name" value="6PGDH_NADP-bd"/>
</dbReference>
<proteinExistence type="inferred from homology"/>
<evidence type="ECO:0000256" key="4">
    <source>
        <dbReference type="PIRSR" id="PIRSR000103-1"/>
    </source>
</evidence>
<evidence type="ECO:0000259" key="6">
    <source>
        <dbReference type="Pfam" id="PF14833"/>
    </source>
</evidence>
<sequence>MALNLVRAGTGLIVWNRSPAASDALRAAGATVAGSVPEVFAEADTVLMMLADDRVADQVLARDSAGFAGMVAGRTLVHMGTTAPVWSQGLAEQVRDAGGRYVEAPVSGSRVPAENAELVVMLAGDDPDLDRVAPLLRPMCRDVVRCGPVPNGLLMKLSVNTFLISLVTGLAEAFHFAQRHHLAPGTLLAALDAGPMASQVSRIKGRKLLDRDFAVQASIRDVLYNNRLVVEAAEAAGISSPLLDTCLELYAETSAAGHAAEDMAAVIRALESRTAR</sequence>
<dbReference type="PANTHER" id="PTHR43580:SF2">
    <property type="entry name" value="CYTOKINE-LIKE NUCLEAR FACTOR N-PAC"/>
    <property type="match status" value="1"/>
</dbReference>